<evidence type="ECO:0000256" key="1">
    <source>
        <dbReference type="SAM" id="SignalP"/>
    </source>
</evidence>
<sequence>MKNRISLPLLLVLSATAFSASVMTISDSHHHQIIQNIPPVAGCQIS</sequence>
<evidence type="ECO:0000313" key="2">
    <source>
        <dbReference type="EMBL" id="MFK55886.1"/>
    </source>
</evidence>
<proteinExistence type="predicted"/>
<feature type="chain" id="PRO_5030077835" evidence="1">
    <location>
        <begin position="20"/>
        <end position="46"/>
    </location>
</feature>
<gene>
    <name evidence="2" type="ORF">EEM01_06705</name>
</gene>
<organism evidence="2">
    <name type="scientific">Salmonella enterica</name>
    <name type="common">Salmonella choleraesuis</name>
    <dbReference type="NCBI Taxonomy" id="28901"/>
    <lineage>
        <taxon>Bacteria</taxon>
        <taxon>Pseudomonadati</taxon>
        <taxon>Pseudomonadota</taxon>
        <taxon>Gammaproteobacteria</taxon>
        <taxon>Enterobacterales</taxon>
        <taxon>Enterobacteriaceae</taxon>
        <taxon>Salmonella</taxon>
    </lineage>
</organism>
<dbReference type="Proteomes" id="UP000839509">
    <property type="component" value="Unassembled WGS sequence"/>
</dbReference>
<dbReference type="EMBL" id="RMTL01000004">
    <property type="protein sequence ID" value="MFK55886.1"/>
    <property type="molecule type" value="Genomic_DNA"/>
</dbReference>
<dbReference type="Pfam" id="PF15284">
    <property type="entry name" value="PAGK"/>
    <property type="match status" value="1"/>
</dbReference>
<accession>A0A3J8LGY9</accession>
<dbReference type="InterPro" id="IPR029335">
    <property type="entry name" value="PAGK"/>
</dbReference>
<keyword evidence="1" id="KW-0732">Signal</keyword>
<feature type="signal peptide" evidence="1">
    <location>
        <begin position="1"/>
        <end position="19"/>
    </location>
</feature>
<reference evidence="2" key="1">
    <citation type="submission" date="2018-11" db="EMBL/GenBank/DDBJ databases">
        <authorList>
            <consortium name="PulseNet: The National Subtyping Network for Foodborne Disease Surveillance"/>
            <person name="Tarr C.L."/>
            <person name="Trees E."/>
            <person name="Katz L.S."/>
            <person name="Carleton-Romer H.A."/>
            <person name="Stroika S."/>
            <person name="Kucerova Z."/>
            <person name="Roache K.F."/>
            <person name="Sabol A.L."/>
            <person name="Besser J."/>
            <person name="Gerner-Smidt P."/>
        </authorList>
    </citation>
    <scope>NUCLEOTIDE SEQUENCE [LARGE SCALE GENOMIC DNA]</scope>
    <source>
        <strain evidence="2">PNUSAS059842</strain>
    </source>
</reference>
<protein>
    <submittedName>
        <fullName evidence="2">Uncharacterized protein</fullName>
    </submittedName>
</protein>
<dbReference type="AlphaFoldDB" id="A0A3J8LGY9"/>
<name>A0A3J8LGY9_SALER</name>
<comment type="caution">
    <text evidence="2">The sequence shown here is derived from an EMBL/GenBank/DDBJ whole genome shotgun (WGS) entry which is preliminary data.</text>
</comment>